<evidence type="ECO:0000313" key="2">
    <source>
        <dbReference type="EMBL" id="KAJ6828565.1"/>
    </source>
</evidence>
<keyword evidence="2" id="KW-0238">DNA-binding</keyword>
<feature type="compositionally biased region" description="Low complexity" evidence="1">
    <location>
        <begin position="85"/>
        <end position="106"/>
    </location>
</feature>
<reference evidence="2" key="1">
    <citation type="journal article" date="2023" name="GigaByte">
        <title>Genome assembly of the bearded iris, Iris pallida Lam.</title>
        <authorList>
            <person name="Bruccoleri R.E."/>
            <person name="Oakeley E.J."/>
            <person name="Faust A.M.E."/>
            <person name="Altorfer M."/>
            <person name="Dessus-Babus S."/>
            <person name="Burckhardt D."/>
            <person name="Oertli M."/>
            <person name="Naumann U."/>
            <person name="Petersen F."/>
            <person name="Wong J."/>
        </authorList>
    </citation>
    <scope>NUCLEOTIDE SEQUENCE</scope>
    <source>
        <strain evidence="2">GSM-AAB239-AS_SAM_17_03QT</strain>
    </source>
</reference>
<proteinExistence type="predicted"/>
<dbReference type="SUPFAM" id="SSF56399">
    <property type="entry name" value="ADP-ribosylation"/>
    <property type="match status" value="1"/>
</dbReference>
<protein>
    <submittedName>
        <fullName evidence="2">Homeobox protein engrailed-1</fullName>
    </submittedName>
</protein>
<feature type="region of interest" description="Disordered" evidence="1">
    <location>
        <begin position="56"/>
        <end position="111"/>
    </location>
</feature>
<keyword evidence="3" id="KW-1185">Reference proteome</keyword>
<gene>
    <name evidence="2" type="ORF">M6B38_362425</name>
</gene>
<evidence type="ECO:0000256" key="1">
    <source>
        <dbReference type="SAM" id="MobiDB-lite"/>
    </source>
</evidence>
<comment type="caution">
    <text evidence="2">The sequence shown here is derived from an EMBL/GenBank/DDBJ whole genome shotgun (WGS) entry which is preliminary data.</text>
</comment>
<feature type="compositionally biased region" description="Basic residues" evidence="1">
    <location>
        <begin position="71"/>
        <end position="83"/>
    </location>
</feature>
<dbReference type="GO" id="GO:0003677">
    <property type="term" value="F:DNA binding"/>
    <property type="evidence" value="ECO:0007669"/>
    <property type="project" value="UniProtKB-KW"/>
</dbReference>
<name>A0AAX6GJT0_IRIPA</name>
<dbReference type="PANTHER" id="PTHR31681:SF47">
    <property type="entry name" value="SULFATED SURFACE-LIKE GLYCOPROTEIN"/>
    <property type="match status" value="1"/>
</dbReference>
<organism evidence="2 3">
    <name type="scientific">Iris pallida</name>
    <name type="common">Sweet iris</name>
    <dbReference type="NCBI Taxonomy" id="29817"/>
    <lineage>
        <taxon>Eukaryota</taxon>
        <taxon>Viridiplantae</taxon>
        <taxon>Streptophyta</taxon>
        <taxon>Embryophyta</taxon>
        <taxon>Tracheophyta</taxon>
        <taxon>Spermatophyta</taxon>
        <taxon>Magnoliopsida</taxon>
        <taxon>Liliopsida</taxon>
        <taxon>Asparagales</taxon>
        <taxon>Iridaceae</taxon>
        <taxon>Iridoideae</taxon>
        <taxon>Irideae</taxon>
        <taxon>Iris</taxon>
    </lineage>
</organism>
<reference evidence="2" key="2">
    <citation type="submission" date="2023-04" db="EMBL/GenBank/DDBJ databases">
        <authorList>
            <person name="Bruccoleri R.E."/>
            <person name="Oakeley E.J."/>
            <person name="Faust A.-M."/>
            <person name="Dessus-Babus S."/>
            <person name="Altorfer M."/>
            <person name="Burckhardt D."/>
            <person name="Oertli M."/>
            <person name="Naumann U."/>
            <person name="Petersen F."/>
            <person name="Wong J."/>
        </authorList>
    </citation>
    <scope>NUCLEOTIDE SEQUENCE</scope>
    <source>
        <strain evidence="2">GSM-AAB239-AS_SAM_17_03QT</strain>
        <tissue evidence="2">Leaf</tissue>
    </source>
</reference>
<evidence type="ECO:0000313" key="3">
    <source>
        <dbReference type="Proteomes" id="UP001140949"/>
    </source>
</evidence>
<accession>A0AAX6GJT0</accession>
<dbReference type="Gene3D" id="3.90.228.10">
    <property type="match status" value="1"/>
</dbReference>
<dbReference type="EMBL" id="JANAVB010019199">
    <property type="protein sequence ID" value="KAJ6828565.1"/>
    <property type="molecule type" value="Genomic_DNA"/>
</dbReference>
<keyword evidence="2" id="KW-0371">Homeobox</keyword>
<sequence length="285" mass="30202">MSKVWVKSLKCKSSALEDVYNPKPSPTSCKKPILPLSCGNSSQAFRDVVFLLPKLPAPQPETRPAEDSSITKKKRSKSKKPKPKPATIGSSPSPSPSTGPTASIPTLTELPEGHSSRRIVEIIFGSSWSTSPSAPARFLGRIEMLFRVHNPPRTVSRFDDYRSAVRSLADSDSRCAVDGNEMMRFHCPPGGGDGIYDASVVFSPVCSPGSGRAAGIRTFAGSGGAHESAGGGSGRRSVLVCRVIAGRVREGTDSEGESVSGPGKGELIVFDARAVLPCFLIIYKV</sequence>
<dbReference type="Proteomes" id="UP001140949">
    <property type="component" value="Unassembled WGS sequence"/>
</dbReference>
<dbReference type="PANTHER" id="PTHR31681">
    <property type="entry name" value="C2H2-LIKE ZINC FINGER PROTEIN"/>
    <property type="match status" value="1"/>
</dbReference>
<dbReference type="AlphaFoldDB" id="A0AAX6GJT0"/>